<dbReference type="Proteomes" id="UP000735302">
    <property type="component" value="Unassembled WGS sequence"/>
</dbReference>
<reference evidence="1 2" key="1">
    <citation type="journal article" date="2021" name="Elife">
        <title>Chloroplast acquisition without the gene transfer in kleptoplastic sea slugs, Plakobranchus ocellatus.</title>
        <authorList>
            <person name="Maeda T."/>
            <person name="Takahashi S."/>
            <person name="Yoshida T."/>
            <person name="Shimamura S."/>
            <person name="Takaki Y."/>
            <person name="Nagai Y."/>
            <person name="Toyoda A."/>
            <person name="Suzuki Y."/>
            <person name="Arimoto A."/>
            <person name="Ishii H."/>
            <person name="Satoh N."/>
            <person name="Nishiyama T."/>
            <person name="Hasebe M."/>
            <person name="Maruyama T."/>
            <person name="Minagawa J."/>
            <person name="Obokata J."/>
            <person name="Shigenobu S."/>
        </authorList>
    </citation>
    <scope>NUCLEOTIDE SEQUENCE [LARGE SCALE GENOMIC DNA]</scope>
</reference>
<dbReference type="AlphaFoldDB" id="A0AAV3ZLR6"/>
<accession>A0AAV3ZLR6</accession>
<organism evidence="1 2">
    <name type="scientific">Plakobranchus ocellatus</name>
    <dbReference type="NCBI Taxonomy" id="259542"/>
    <lineage>
        <taxon>Eukaryota</taxon>
        <taxon>Metazoa</taxon>
        <taxon>Spiralia</taxon>
        <taxon>Lophotrochozoa</taxon>
        <taxon>Mollusca</taxon>
        <taxon>Gastropoda</taxon>
        <taxon>Heterobranchia</taxon>
        <taxon>Euthyneura</taxon>
        <taxon>Panpulmonata</taxon>
        <taxon>Sacoglossa</taxon>
        <taxon>Placobranchoidea</taxon>
        <taxon>Plakobranchidae</taxon>
        <taxon>Plakobranchus</taxon>
    </lineage>
</organism>
<comment type="caution">
    <text evidence="1">The sequence shown here is derived from an EMBL/GenBank/DDBJ whole genome shotgun (WGS) entry which is preliminary data.</text>
</comment>
<evidence type="ECO:0000313" key="2">
    <source>
        <dbReference type="Proteomes" id="UP000735302"/>
    </source>
</evidence>
<gene>
    <name evidence="1" type="ORF">PoB_002203800</name>
</gene>
<evidence type="ECO:0000313" key="1">
    <source>
        <dbReference type="EMBL" id="GFN95532.1"/>
    </source>
</evidence>
<protein>
    <submittedName>
        <fullName evidence="1">Uncharacterized protein</fullName>
    </submittedName>
</protein>
<sequence length="90" mass="10205">MTSELLLYLPDIDTKFVLRRHASDLGLDAALIQKKSGFQYVNKEDRLFDTDGQCCLPQGRYPGMAFGINDEEREASELSICRDLPFAKSM</sequence>
<name>A0AAV3ZLR6_9GAST</name>
<proteinExistence type="predicted"/>
<dbReference type="EMBL" id="BLXT01002514">
    <property type="protein sequence ID" value="GFN95532.1"/>
    <property type="molecule type" value="Genomic_DNA"/>
</dbReference>
<keyword evidence="2" id="KW-1185">Reference proteome</keyword>